<reference evidence="3" key="1">
    <citation type="submission" date="2013-11" db="EMBL/GenBank/DDBJ databases">
        <title>Draft genome sequence of the broad-host-range Rhizobium sp. LPU83 strain, a member of the low-genetic diversity Oregon-like Rhizobium sp. group.</title>
        <authorList>
            <person name="Wibberg D."/>
            <person name="Puehler A."/>
            <person name="Schlueter A."/>
        </authorList>
    </citation>
    <scope>NUCLEOTIDE SEQUENCE [LARGE SCALE GENOMIC DNA]</scope>
    <source>
        <strain evidence="3">LPU83</strain>
    </source>
</reference>
<evidence type="ECO:0000313" key="4">
    <source>
        <dbReference type="Proteomes" id="UP000019443"/>
    </source>
</evidence>
<evidence type="ECO:0000256" key="1">
    <source>
        <dbReference type="SAM" id="MobiDB-lite"/>
    </source>
</evidence>
<dbReference type="AlphaFoldDB" id="W6RDS9"/>
<dbReference type="eggNOG" id="COG1917">
    <property type="taxonomic scope" value="Bacteria"/>
</dbReference>
<dbReference type="KEGG" id="rhl:LPU83_1179"/>
<dbReference type="InterPro" id="IPR013096">
    <property type="entry name" value="Cupin_2"/>
</dbReference>
<evidence type="ECO:0000313" key="3">
    <source>
        <dbReference type="EMBL" id="CDM56853.1"/>
    </source>
</evidence>
<feature type="region of interest" description="Disordered" evidence="1">
    <location>
        <begin position="102"/>
        <end position="134"/>
    </location>
</feature>
<dbReference type="Gene3D" id="2.60.120.10">
    <property type="entry name" value="Jelly Rolls"/>
    <property type="match status" value="1"/>
</dbReference>
<dbReference type="InterPro" id="IPR014710">
    <property type="entry name" value="RmlC-like_jellyroll"/>
</dbReference>
<organism evidence="3 4">
    <name type="scientific">Rhizobium favelukesii</name>
    <dbReference type="NCBI Taxonomy" id="348824"/>
    <lineage>
        <taxon>Bacteria</taxon>
        <taxon>Pseudomonadati</taxon>
        <taxon>Pseudomonadota</taxon>
        <taxon>Alphaproteobacteria</taxon>
        <taxon>Hyphomicrobiales</taxon>
        <taxon>Rhizobiaceae</taxon>
        <taxon>Rhizobium/Agrobacterium group</taxon>
        <taxon>Rhizobium</taxon>
    </lineage>
</organism>
<proteinExistence type="predicted"/>
<feature type="region of interest" description="Disordered" evidence="1">
    <location>
        <begin position="208"/>
        <end position="230"/>
    </location>
</feature>
<protein>
    <submittedName>
        <fullName evidence="3">Auxin-binding protein 1 ABP</fullName>
    </submittedName>
</protein>
<dbReference type="PATRIC" id="fig|348824.6.peg.1273"/>
<dbReference type="Pfam" id="PF07883">
    <property type="entry name" value="Cupin_2"/>
    <property type="match status" value="1"/>
</dbReference>
<dbReference type="EMBL" id="HG916852">
    <property type="protein sequence ID" value="CDM56853.1"/>
    <property type="molecule type" value="Genomic_DNA"/>
</dbReference>
<dbReference type="InterPro" id="IPR011051">
    <property type="entry name" value="RmlC_Cupin_sf"/>
</dbReference>
<dbReference type="HOGENOM" id="CLU_721356_0_0_5"/>
<feature type="compositionally biased region" description="Basic residues" evidence="1">
    <location>
        <begin position="168"/>
        <end position="193"/>
    </location>
</feature>
<gene>
    <name evidence="3" type="ORF">LPU83_1179</name>
</gene>
<dbReference type="Proteomes" id="UP000019443">
    <property type="component" value="Chromosome"/>
</dbReference>
<keyword evidence="4" id="KW-1185">Reference proteome</keyword>
<feature type="domain" description="Cupin type-2" evidence="2">
    <location>
        <begin position="269"/>
        <end position="337"/>
    </location>
</feature>
<accession>W6RDS9</accession>
<dbReference type="SUPFAM" id="SSF51182">
    <property type="entry name" value="RmlC-like cupins"/>
    <property type="match status" value="1"/>
</dbReference>
<feature type="region of interest" description="Disordered" evidence="1">
    <location>
        <begin position="164"/>
        <end position="196"/>
    </location>
</feature>
<evidence type="ECO:0000259" key="2">
    <source>
        <dbReference type="Pfam" id="PF07883"/>
    </source>
</evidence>
<sequence>MATRFILSIDGGGIIPAVILVELAKRLDGFALHKVFDLIAGTSLWPACPALIHQTPAKPPARRPICSAFTRTKAPIFSGSPGFPMSSIPSASTIRATTPMRLRQSEPAPRNRDARQGAICRPHPRLRHPQPRSAVHVELRQEEQQFPLLGSAGDLGRADLFSAGSDRARHRQAHSRRAERHARERRRLKRQTRKPICAGQIATRRSAAAGCQGLRKGLTGSPPKKEKRDMMSNSFVKAPQASAKVFFVLGDRIERRARLQGAWLNIFDTTVPPGSRTPLHRHASPEVFRIIEGRLTIRRATENGLEEFEAMAGNIVRIAANQAHAYSNPGPQTAVFSAIVDRDMAEFLEAAGSQEPPKATPSAETMERMKAAANAHGITILAA</sequence>
<name>W6RDS9_9HYPH</name>
<dbReference type="Gene3D" id="3.40.1090.10">
    <property type="entry name" value="Cytosolic phospholipase A2 catalytic domain"/>
    <property type="match status" value="1"/>
</dbReference>